<dbReference type="GO" id="GO:0019319">
    <property type="term" value="P:hexose biosynthetic process"/>
    <property type="evidence" value="ECO:0007669"/>
    <property type="project" value="TreeGrafter"/>
</dbReference>
<dbReference type="Gene3D" id="3.40.50.300">
    <property type="entry name" value="P-loop containing nucleotide triphosphate hydrolases"/>
    <property type="match status" value="1"/>
</dbReference>
<sequence length="525" mass="61217">MDCKCGLLGDSEEEEDYKKRPRVLSLAKGWMTLLSVTEVSWGKQWPGGPWTLRALRKVRLCSFLFGLTVTIFIMASYILTGDKKGLLLTPSPFQLRLIAEPGLNTLNLSSDKDYATIKEVVQNIVTKVEFSPRKVPDLTELKKRELHIFSIIPQKFLSHIKNPCWYEEYSGNGTVDPYRANLYFLYSRRFRAVYEYLRSAFRHHLYNHAGRKYRLRCLPYFYIIGQPKCGTTDLYDRLRLHPEVQFTTMKEPHWWTRKRFGIIRLSQGLHNPYPVKDYLDLFDLAAFQIQDHRLGNKSQGQSKRDIIIGEASASTMWDNNAWVYFYDNGTGSEPPFLVQDFIHAVQPDAKFIVMLRDPVERLYSDYLYFGMANKSVEDFHERVSESLQLFEGCLTERSMRSCVYNTTLNNAMPVRLQVGLYVVYILDWLTVFNRNQILVLRLEDHAANRTQTMHMVFDFLQLGPLSQQKEAVITKSPASNTRRPAVRNLGPMLPITKEILQSFYQPFNQKLAKLLRDDSFLWTET</sequence>
<dbReference type="InParanoid" id="A0A6J2WGH3"/>
<evidence type="ECO:0000256" key="1">
    <source>
        <dbReference type="RuleBase" id="RU361155"/>
    </source>
</evidence>
<dbReference type="GeneID" id="115823004"/>
<dbReference type="FunCoup" id="A0A6J2WGH3">
    <property type="interactions" value="106"/>
</dbReference>
<dbReference type="AlphaFoldDB" id="A0A6J2WGH3"/>
<evidence type="ECO:0000313" key="4">
    <source>
        <dbReference type="Proteomes" id="UP000504632"/>
    </source>
</evidence>
<dbReference type="Proteomes" id="UP000504632">
    <property type="component" value="Chromosome 10"/>
</dbReference>
<dbReference type="SUPFAM" id="SSF52540">
    <property type="entry name" value="P-loop containing nucleoside triphosphate hydrolases"/>
    <property type="match status" value="1"/>
</dbReference>
<name>A0A6J2WGH3_CHACN</name>
<protein>
    <recommendedName>
        <fullName evidence="1">Sulfotransferase</fullName>
        <ecNumber evidence="1">2.8.2.-</ecNumber>
    </recommendedName>
</protein>
<gene>
    <name evidence="5" type="primary">chst15</name>
</gene>
<keyword evidence="2" id="KW-0812">Transmembrane</keyword>
<dbReference type="RefSeq" id="XP_030642857.1">
    <property type="nucleotide sequence ID" value="XM_030786997.1"/>
</dbReference>
<evidence type="ECO:0000259" key="3">
    <source>
        <dbReference type="Pfam" id="PF00685"/>
    </source>
</evidence>
<accession>A0A6J2WGH3</accession>
<dbReference type="InterPro" id="IPR000863">
    <property type="entry name" value="Sulfotransferase_dom"/>
</dbReference>
<dbReference type="PANTHER" id="PTHR15723">
    <property type="entry name" value="CARBOHYDRATE SULFOTRANSFERASE 15"/>
    <property type="match status" value="1"/>
</dbReference>
<dbReference type="CTD" id="51363"/>
<organism evidence="4 5">
    <name type="scientific">Chanos chanos</name>
    <name type="common">Milkfish</name>
    <name type="synonym">Mugil chanos</name>
    <dbReference type="NCBI Taxonomy" id="29144"/>
    <lineage>
        <taxon>Eukaryota</taxon>
        <taxon>Metazoa</taxon>
        <taxon>Chordata</taxon>
        <taxon>Craniata</taxon>
        <taxon>Vertebrata</taxon>
        <taxon>Euteleostomi</taxon>
        <taxon>Actinopterygii</taxon>
        <taxon>Neopterygii</taxon>
        <taxon>Teleostei</taxon>
        <taxon>Ostariophysi</taxon>
        <taxon>Gonorynchiformes</taxon>
        <taxon>Chanidae</taxon>
        <taxon>Chanos</taxon>
    </lineage>
</organism>
<dbReference type="EC" id="2.8.2.-" evidence="1"/>
<keyword evidence="1" id="KW-0808">Transferase</keyword>
<dbReference type="InterPro" id="IPR052654">
    <property type="entry name" value="CS_Sulfotransferase"/>
</dbReference>
<evidence type="ECO:0000313" key="5">
    <source>
        <dbReference type="RefSeq" id="XP_030642857.1"/>
    </source>
</evidence>
<dbReference type="Pfam" id="PF00685">
    <property type="entry name" value="Sulfotransfer_1"/>
    <property type="match status" value="1"/>
</dbReference>
<keyword evidence="4" id="KW-1185">Reference proteome</keyword>
<comment type="similarity">
    <text evidence="1">Belongs to the sulfotransferase 1 family.</text>
</comment>
<feature type="transmembrane region" description="Helical" evidence="2">
    <location>
        <begin position="60"/>
        <end position="79"/>
    </location>
</feature>
<dbReference type="GO" id="GO:0050659">
    <property type="term" value="F:N-acetylgalactosamine 4-sulfate 6-O-sulfotransferase activity"/>
    <property type="evidence" value="ECO:0007669"/>
    <property type="project" value="TreeGrafter"/>
</dbReference>
<reference evidence="5" key="1">
    <citation type="submission" date="2025-08" db="UniProtKB">
        <authorList>
            <consortium name="RefSeq"/>
        </authorList>
    </citation>
    <scope>IDENTIFICATION</scope>
</reference>
<evidence type="ECO:0000256" key="2">
    <source>
        <dbReference type="SAM" id="Phobius"/>
    </source>
</evidence>
<dbReference type="OrthoDB" id="8068875at2759"/>
<feature type="domain" description="Sulfotransferase" evidence="3">
    <location>
        <begin position="222"/>
        <end position="488"/>
    </location>
</feature>
<dbReference type="PANTHER" id="PTHR15723:SF0">
    <property type="entry name" value="CARBOHYDRATE SULFOTRANSFERASE 15"/>
    <property type="match status" value="1"/>
</dbReference>
<proteinExistence type="inferred from homology"/>
<keyword evidence="2" id="KW-0472">Membrane</keyword>
<dbReference type="InterPro" id="IPR027417">
    <property type="entry name" value="P-loop_NTPase"/>
</dbReference>
<keyword evidence="2" id="KW-1133">Transmembrane helix</keyword>